<accession>A0ACA9KFC4</accession>
<proteinExistence type="predicted"/>
<organism evidence="1 2">
    <name type="scientific">Scutellospora calospora</name>
    <dbReference type="NCBI Taxonomy" id="85575"/>
    <lineage>
        <taxon>Eukaryota</taxon>
        <taxon>Fungi</taxon>
        <taxon>Fungi incertae sedis</taxon>
        <taxon>Mucoromycota</taxon>
        <taxon>Glomeromycotina</taxon>
        <taxon>Glomeromycetes</taxon>
        <taxon>Diversisporales</taxon>
        <taxon>Gigasporaceae</taxon>
        <taxon>Scutellospora</taxon>
    </lineage>
</organism>
<gene>
    <name evidence="1" type="ORF">SCALOS_LOCUS1873</name>
</gene>
<evidence type="ECO:0000313" key="1">
    <source>
        <dbReference type="EMBL" id="CAG8467223.1"/>
    </source>
</evidence>
<protein>
    <submittedName>
        <fullName evidence="1">5919_t:CDS:1</fullName>
    </submittedName>
</protein>
<reference evidence="1" key="1">
    <citation type="submission" date="2021-06" db="EMBL/GenBank/DDBJ databases">
        <authorList>
            <person name="Kallberg Y."/>
            <person name="Tangrot J."/>
            <person name="Rosling A."/>
        </authorList>
    </citation>
    <scope>NUCLEOTIDE SEQUENCE</scope>
    <source>
        <strain evidence="1">AU212A</strain>
    </source>
</reference>
<comment type="caution">
    <text evidence="1">The sequence shown here is derived from an EMBL/GenBank/DDBJ whole genome shotgun (WGS) entry which is preliminary data.</text>
</comment>
<sequence>MRLKWHLVEPTLLIRQVDSNLEINEEKQSISKENIETDLTSLKEIKTETKTTEEEELKLINKSISKSEDSNNSDLLETELTTQILIEKNTERLLALEKRVEFINILVILYQKITSRRRQQLTFYTQYVEYNNTYFIYTHPTLGSYFTIGKLKLREAIYLTNFCEYQLVANNLLDLLTLCNVKPSILEKLINNTKHLEVWKMKGQKRIYMSFAQSTLRNKRAALRKAASGSNKITDWISYDLSDSGTKNSINNIHNVENENEYNDILFYDSSNNEDGKFTLESLDIMLKNNSDDIRLRIGFSKITASEIPSQSVNRGPWHARLICS</sequence>
<dbReference type="EMBL" id="CAJVPM010001458">
    <property type="protein sequence ID" value="CAG8467223.1"/>
    <property type="molecule type" value="Genomic_DNA"/>
</dbReference>
<dbReference type="Proteomes" id="UP000789860">
    <property type="component" value="Unassembled WGS sequence"/>
</dbReference>
<evidence type="ECO:0000313" key="2">
    <source>
        <dbReference type="Proteomes" id="UP000789860"/>
    </source>
</evidence>
<keyword evidence="2" id="KW-1185">Reference proteome</keyword>
<name>A0ACA9KFC4_9GLOM</name>